<keyword evidence="3" id="KW-0540">Nuclease</keyword>
<evidence type="ECO:0000256" key="7">
    <source>
        <dbReference type="ARBA" id="ARBA00038093"/>
    </source>
</evidence>
<dbReference type="PANTHER" id="PTHR33653">
    <property type="entry name" value="RIBONUCLEASE VAPC2"/>
    <property type="match status" value="1"/>
</dbReference>
<comment type="similarity">
    <text evidence="7">Belongs to the PINc/VapC protein family.</text>
</comment>
<dbReference type="Gene3D" id="3.40.50.1010">
    <property type="entry name" value="5'-nuclease"/>
    <property type="match status" value="1"/>
</dbReference>
<name>A0ABZ2UUY2_9CYAN</name>
<evidence type="ECO:0000313" key="10">
    <source>
        <dbReference type="Proteomes" id="UP001483337"/>
    </source>
</evidence>
<sequence>MKEILVDSNIILDIVTEDPNWFDWSSKKLAEYAEQTKLNINPIIYAEVSIGFKKIEELEAILPIKFFHRLDLPWEAAFLAGKCFAQYRQQTGTKRSPLPDFYIGSHAAIMDMILLTRDVNRYRTYFPTLELIIPEFV</sequence>
<dbReference type="InterPro" id="IPR050556">
    <property type="entry name" value="Type_II_TA_system_RNase"/>
</dbReference>
<proteinExistence type="inferred from homology"/>
<dbReference type="EMBL" id="CP150886">
    <property type="protein sequence ID" value="WZB88916.1"/>
    <property type="molecule type" value="Genomic_DNA"/>
</dbReference>
<keyword evidence="5" id="KW-0378">Hydrolase</keyword>
<keyword evidence="10" id="KW-1185">Reference proteome</keyword>
<evidence type="ECO:0000256" key="6">
    <source>
        <dbReference type="ARBA" id="ARBA00022842"/>
    </source>
</evidence>
<dbReference type="InterPro" id="IPR029060">
    <property type="entry name" value="PIN-like_dom_sf"/>
</dbReference>
<dbReference type="InterPro" id="IPR002716">
    <property type="entry name" value="PIN_dom"/>
</dbReference>
<evidence type="ECO:0000256" key="2">
    <source>
        <dbReference type="ARBA" id="ARBA00022649"/>
    </source>
</evidence>
<evidence type="ECO:0000256" key="4">
    <source>
        <dbReference type="ARBA" id="ARBA00022723"/>
    </source>
</evidence>
<keyword evidence="2" id="KW-1277">Toxin-antitoxin system</keyword>
<evidence type="ECO:0000256" key="1">
    <source>
        <dbReference type="ARBA" id="ARBA00001946"/>
    </source>
</evidence>
<accession>A0ABZ2UUY2</accession>
<keyword evidence="6" id="KW-0460">Magnesium</keyword>
<protein>
    <submittedName>
        <fullName evidence="9">Type II toxin-antitoxin system VapC family toxin</fullName>
    </submittedName>
</protein>
<feature type="domain" description="PIN" evidence="8">
    <location>
        <begin position="4"/>
        <end position="125"/>
    </location>
</feature>
<reference evidence="9 10" key="1">
    <citation type="submission" date="2024-04" db="EMBL/GenBank/DDBJ databases">
        <title>Okeanomitos corallinicola gen. &amp; sp. nov. (Nostocales, Cyanobacteria), a new toxic marine heterocyst-forming cyanobacterium from a coral reef.</title>
        <authorList>
            <person name="Li H."/>
            <person name="Li R."/>
            <person name="Kang J."/>
            <person name="Hii K.S."/>
            <person name="Mohamed H.F."/>
            <person name="Xu X."/>
            <person name="Luo Z."/>
        </authorList>
    </citation>
    <scope>NUCLEOTIDE SEQUENCE [LARGE SCALE GENOMIC DNA]</scope>
    <source>
        <strain evidence="9 10">TIOX110</strain>
    </source>
</reference>
<dbReference type="RefSeq" id="WP_353931821.1">
    <property type="nucleotide sequence ID" value="NZ_CP150886.1"/>
</dbReference>
<organism evidence="9 10">
    <name type="scientific">Okeanomitos corallinicola TIOX110</name>
    <dbReference type="NCBI Taxonomy" id="3133117"/>
    <lineage>
        <taxon>Bacteria</taxon>
        <taxon>Bacillati</taxon>
        <taxon>Cyanobacteriota</taxon>
        <taxon>Cyanophyceae</taxon>
        <taxon>Nostocales</taxon>
        <taxon>Aphanizomenonaceae</taxon>
        <taxon>Okeanomitos</taxon>
    </lineage>
</organism>
<evidence type="ECO:0000256" key="3">
    <source>
        <dbReference type="ARBA" id="ARBA00022722"/>
    </source>
</evidence>
<evidence type="ECO:0000256" key="5">
    <source>
        <dbReference type="ARBA" id="ARBA00022801"/>
    </source>
</evidence>
<keyword evidence="4" id="KW-0479">Metal-binding</keyword>
<dbReference type="PANTHER" id="PTHR33653:SF1">
    <property type="entry name" value="RIBONUCLEASE VAPC2"/>
    <property type="match status" value="1"/>
</dbReference>
<evidence type="ECO:0000313" key="9">
    <source>
        <dbReference type="EMBL" id="WZB88916.1"/>
    </source>
</evidence>
<dbReference type="Proteomes" id="UP001483337">
    <property type="component" value="Chromosome"/>
</dbReference>
<dbReference type="SUPFAM" id="SSF88723">
    <property type="entry name" value="PIN domain-like"/>
    <property type="match status" value="1"/>
</dbReference>
<comment type="cofactor">
    <cofactor evidence="1">
        <name>Mg(2+)</name>
        <dbReference type="ChEBI" id="CHEBI:18420"/>
    </cofactor>
</comment>
<dbReference type="Pfam" id="PF01850">
    <property type="entry name" value="PIN"/>
    <property type="match status" value="1"/>
</dbReference>
<gene>
    <name evidence="9" type="ORF">WJM97_04335</name>
</gene>
<evidence type="ECO:0000259" key="8">
    <source>
        <dbReference type="Pfam" id="PF01850"/>
    </source>
</evidence>